<dbReference type="SUPFAM" id="SSF52402">
    <property type="entry name" value="Adenine nucleotide alpha hydrolases-like"/>
    <property type="match status" value="1"/>
</dbReference>
<proteinExistence type="inferred from homology"/>
<name>A0ABW8PVB5_9GAMM</name>
<dbReference type="PRINTS" id="PR01438">
    <property type="entry name" value="UNVRSLSTRESS"/>
</dbReference>
<feature type="domain" description="UspA" evidence="2">
    <location>
        <begin position="8"/>
        <end position="155"/>
    </location>
</feature>
<dbReference type="Pfam" id="PF00582">
    <property type="entry name" value="Usp"/>
    <property type="match status" value="1"/>
</dbReference>
<comment type="similarity">
    <text evidence="1">Belongs to the universal stress protein A family.</text>
</comment>
<dbReference type="Gene3D" id="3.40.50.620">
    <property type="entry name" value="HUPs"/>
    <property type="match status" value="1"/>
</dbReference>
<accession>A0ABW8PVB5</accession>
<evidence type="ECO:0000313" key="3">
    <source>
        <dbReference type="EMBL" id="MFK7159633.1"/>
    </source>
</evidence>
<sequence length="156" mass="16538">MTSHPSAVVLPIDGSDGALRAVEAAGVLAQQFGVELQLVYVFSHEAVDPFGLNALGQTGKSADFIDPDLLAQIQQEKATAVFRQAEARLEAISGLSVVEVTLKGDPATQLLDYLAQQAAPWVVMGRQGKSTLKEIFIGSVSQKLIHRAGCPVTLIN</sequence>
<evidence type="ECO:0000256" key="1">
    <source>
        <dbReference type="ARBA" id="ARBA00008791"/>
    </source>
</evidence>
<dbReference type="InterPro" id="IPR006015">
    <property type="entry name" value="Universal_stress_UspA"/>
</dbReference>
<dbReference type="InterPro" id="IPR014729">
    <property type="entry name" value="Rossmann-like_a/b/a_fold"/>
</dbReference>
<protein>
    <submittedName>
        <fullName evidence="3">Universal stress protein</fullName>
    </submittedName>
</protein>
<dbReference type="PANTHER" id="PTHR46268:SF6">
    <property type="entry name" value="UNIVERSAL STRESS PROTEIN UP12"/>
    <property type="match status" value="1"/>
</dbReference>
<evidence type="ECO:0000259" key="2">
    <source>
        <dbReference type="Pfam" id="PF00582"/>
    </source>
</evidence>
<dbReference type="Proteomes" id="UP001621714">
    <property type="component" value="Unassembled WGS sequence"/>
</dbReference>
<dbReference type="InterPro" id="IPR006016">
    <property type="entry name" value="UspA"/>
</dbReference>
<dbReference type="PANTHER" id="PTHR46268">
    <property type="entry name" value="STRESS RESPONSE PROTEIN NHAX"/>
    <property type="match status" value="1"/>
</dbReference>
<keyword evidence="4" id="KW-1185">Reference proteome</keyword>
<dbReference type="EMBL" id="JBANFI010000001">
    <property type="protein sequence ID" value="MFK7159633.1"/>
    <property type="molecule type" value="Genomic_DNA"/>
</dbReference>
<reference evidence="3 4" key="1">
    <citation type="submission" date="2024-02" db="EMBL/GenBank/DDBJ databases">
        <title>Marinospirillum sp. MEB 164 isolated from Lonar lake sediment.</title>
        <authorList>
            <person name="Joshi A."/>
            <person name="Thite S."/>
        </authorList>
    </citation>
    <scope>NUCLEOTIDE SEQUENCE [LARGE SCALE GENOMIC DNA]</scope>
    <source>
        <strain evidence="3 4">MEB164</strain>
    </source>
</reference>
<comment type="caution">
    <text evidence="3">The sequence shown here is derived from an EMBL/GenBank/DDBJ whole genome shotgun (WGS) entry which is preliminary data.</text>
</comment>
<gene>
    <name evidence="3" type="ORF">V6U78_01100</name>
</gene>
<dbReference type="CDD" id="cd00293">
    <property type="entry name" value="USP-like"/>
    <property type="match status" value="1"/>
</dbReference>
<dbReference type="RefSeq" id="WP_405336315.1">
    <property type="nucleotide sequence ID" value="NZ_JBANFI010000001.1"/>
</dbReference>
<evidence type="ECO:0000313" key="4">
    <source>
        <dbReference type="Proteomes" id="UP001621714"/>
    </source>
</evidence>
<organism evidence="3 4">
    <name type="scientific">Marinospirillum alkalitolerans</name>
    <dbReference type="NCBI Taxonomy" id="3123374"/>
    <lineage>
        <taxon>Bacteria</taxon>
        <taxon>Pseudomonadati</taxon>
        <taxon>Pseudomonadota</taxon>
        <taxon>Gammaproteobacteria</taxon>
        <taxon>Oceanospirillales</taxon>
        <taxon>Oceanospirillaceae</taxon>
        <taxon>Marinospirillum</taxon>
    </lineage>
</organism>